<accession>A0ABT1SK34</accession>
<keyword evidence="2" id="KW-0229">DNA integration</keyword>
<evidence type="ECO:0000259" key="7">
    <source>
        <dbReference type="PROSITE" id="PS51900"/>
    </source>
</evidence>
<dbReference type="InterPro" id="IPR010998">
    <property type="entry name" value="Integrase_recombinase_N"/>
</dbReference>
<dbReference type="PANTHER" id="PTHR30349">
    <property type="entry name" value="PHAGE INTEGRASE-RELATED"/>
    <property type="match status" value="1"/>
</dbReference>
<evidence type="ECO:0000256" key="2">
    <source>
        <dbReference type="ARBA" id="ARBA00022908"/>
    </source>
</evidence>
<comment type="similarity">
    <text evidence="1">Belongs to the 'phage' integrase family.</text>
</comment>
<evidence type="ECO:0000259" key="6">
    <source>
        <dbReference type="PROSITE" id="PS51898"/>
    </source>
</evidence>
<dbReference type="InterPro" id="IPR002104">
    <property type="entry name" value="Integrase_catalytic"/>
</dbReference>
<reference evidence="8 9" key="1">
    <citation type="submission" date="2022-06" db="EMBL/GenBank/DDBJ databases">
        <title>Isolation of gut microbiota from human fecal samples.</title>
        <authorList>
            <person name="Pamer E.G."/>
            <person name="Barat B."/>
            <person name="Waligurski E."/>
            <person name="Medina S."/>
            <person name="Paddock L."/>
            <person name="Mostad J."/>
        </authorList>
    </citation>
    <scope>NUCLEOTIDE SEQUENCE [LARGE SCALE GENOMIC DNA]</scope>
    <source>
        <strain evidence="8 9">DFI.6.1</strain>
    </source>
</reference>
<dbReference type="PROSITE" id="PS51898">
    <property type="entry name" value="TYR_RECOMBINASE"/>
    <property type="match status" value="1"/>
</dbReference>
<dbReference type="InterPro" id="IPR013762">
    <property type="entry name" value="Integrase-like_cat_sf"/>
</dbReference>
<dbReference type="PROSITE" id="PS51900">
    <property type="entry name" value="CB"/>
    <property type="match status" value="1"/>
</dbReference>
<evidence type="ECO:0000313" key="8">
    <source>
        <dbReference type="EMBL" id="MCQ5121587.1"/>
    </source>
</evidence>
<dbReference type="InterPro" id="IPR011010">
    <property type="entry name" value="DNA_brk_join_enz"/>
</dbReference>
<keyword evidence="3 5" id="KW-0238">DNA-binding</keyword>
<keyword evidence="4" id="KW-0233">DNA recombination</keyword>
<dbReference type="PANTHER" id="PTHR30349:SF41">
    <property type="entry name" value="INTEGRASE_RECOMBINASE PROTEIN MJ0367-RELATED"/>
    <property type="match status" value="1"/>
</dbReference>
<name>A0ABT1SK34_9FIRM</name>
<evidence type="ECO:0000256" key="1">
    <source>
        <dbReference type="ARBA" id="ARBA00008857"/>
    </source>
</evidence>
<dbReference type="Pfam" id="PF02899">
    <property type="entry name" value="Phage_int_SAM_1"/>
    <property type="match status" value="1"/>
</dbReference>
<gene>
    <name evidence="8" type="ORF">NE663_04850</name>
</gene>
<evidence type="ECO:0000256" key="5">
    <source>
        <dbReference type="PROSITE-ProRule" id="PRU01248"/>
    </source>
</evidence>
<keyword evidence="9" id="KW-1185">Reference proteome</keyword>
<dbReference type="EMBL" id="JANGCH010000005">
    <property type="protein sequence ID" value="MCQ5121587.1"/>
    <property type="molecule type" value="Genomic_DNA"/>
</dbReference>
<dbReference type="SUPFAM" id="SSF56349">
    <property type="entry name" value="DNA breaking-rejoining enzymes"/>
    <property type="match status" value="1"/>
</dbReference>
<dbReference type="Gene3D" id="1.10.150.130">
    <property type="match status" value="1"/>
</dbReference>
<dbReference type="InterPro" id="IPR004107">
    <property type="entry name" value="Integrase_SAM-like_N"/>
</dbReference>
<dbReference type="Proteomes" id="UP001524435">
    <property type="component" value="Unassembled WGS sequence"/>
</dbReference>
<protein>
    <submittedName>
        <fullName evidence="8">Tyrosine-type recombinase/integrase</fullName>
    </submittedName>
</protein>
<sequence length="312" mass="37394">MNREEIQHYLVQYYEDCTLKRRLNAKTIKAYKIDLKQFLDMMEENDYTDHAALRDYVYQLNRQYDKYKTVKRKLASVKAFYHYLEYETIIIDNPFHKIKTQCREPLLLPRTISSQQLRAIFSCVYDDLEHARSDFAFKYHMRNVVLLELLFTTGMRISELCGLRKEDIDLKERTVKIFGKGAKERMLYLGNDEVVELLKRYMQSIVQDRASPYFFVNKYGEKLSDQSVRNLLHMLERRLGFSKPLTPHMFRHTFATCLLEKDVDIRYIQKILGHSSIAITQIYAHVTSTKQKEILTLKNPRNDYNRFDKRIH</sequence>
<dbReference type="InterPro" id="IPR044068">
    <property type="entry name" value="CB"/>
</dbReference>
<proteinExistence type="inferred from homology"/>
<organism evidence="8 9">
    <name type="scientific">Massilicoli timonensis</name>
    <dbReference type="NCBI Taxonomy" id="2015901"/>
    <lineage>
        <taxon>Bacteria</taxon>
        <taxon>Bacillati</taxon>
        <taxon>Bacillota</taxon>
        <taxon>Erysipelotrichia</taxon>
        <taxon>Erysipelotrichales</taxon>
        <taxon>Erysipelotrichaceae</taxon>
        <taxon>Massilicoli</taxon>
    </lineage>
</organism>
<dbReference type="Pfam" id="PF00589">
    <property type="entry name" value="Phage_integrase"/>
    <property type="match status" value="1"/>
</dbReference>
<dbReference type="RefSeq" id="WP_178200638.1">
    <property type="nucleotide sequence ID" value="NZ_CALVCM010000002.1"/>
</dbReference>
<evidence type="ECO:0000313" key="9">
    <source>
        <dbReference type="Proteomes" id="UP001524435"/>
    </source>
</evidence>
<comment type="caution">
    <text evidence="8">The sequence shown here is derived from an EMBL/GenBank/DDBJ whole genome shotgun (WGS) entry which is preliminary data.</text>
</comment>
<evidence type="ECO:0000256" key="4">
    <source>
        <dbReference type="ARBA" id="ARBA00023172"/>
    </source>
</evidence>
<feature type="domain" description="Core-binding (CB)" evidence="7">
    <location>
        <begin position="4"/>
        <end position="85"/>
    </location>
</feature>
<feature type="domain" description="Tyr recombinase" evidence="6">
    <location>
        <begin position="107"/>
        <end position="296"/>
    </location>
</feature>
<dbReference type="InterPro" id="IPR050090">
    <property type="entry name" value="Tyrosine_recombinase_XerCD"/>
</dbReference>
<dbReference type="Gene3D" id="1.10.443.10">
    <property type="entry name" value="Intergrase catalytic core"/>
    <property type="match status" value="1"/>
</dbReference>
<evidence type="ECO:0000256" key="3">
    <source>
        <dbReference type="ARBA" id="ARBA00023125"/>
    </source>
</evidence>